<proteinExistence type="predicted"/>
<dbReference type="AlphaFoldDB" id="A0A426FSB4"/>
<comment type="caution">
    <text evidence="6">The sequence shown here is derived from an EMBL/GenBank/DDBJ whole genome shotgun (WGS) entry which is preliminary data.</text>
</comment>
<dbReference type="EMBL" id="RRUE01000001">
    <property type="protein sequence ID" value="RRN45585.1"/>
    <property type="molecule type" value="Genomic_DNA"/>
</dbReference>
<dbReference type="PROSITE" id="PS50850">
    <property type="entry name" value="MFS"/>
    <property type="match status" value="1"/>
</dbReference>
<feature type="transmembrane region" description="Helical" evidence="4">
    <location>
        <begin position="516"/>
        <end position="535"/>
    </location>
</feature>
<organism evidence="6 7">
    <name type="scientific">Lautropia dentalis</name>
    <dbReference type="NCBI Taxonomy" id="2490857"/>
    <lineage>
        <taxon>Bacteria</taxon>
        <taxon>Pseudomonadati</taxon>
        <taxon>Pseudomonadota</taxon>
        <taxon>Betaproteobacteria</taxon>
        <taxon>Burkholderiales</taxon>
        <taxon>Burkholderiaceae</taxon>
        <taxon>Lautropia</taxon>
    </lineage>
</organism>
<reference evidence="6 7" key="1">
    <citation type="submission" date="2018-11" db="EMBL/GenBank/DDBJ databases">
        <title>Genome sequencing of Lautropia sp. KCOM 2505 (= ChDC F240).</title>
        <authorList>
            <person name="Kook J.-K."/>
            <person name="Park S.-N."/>
            <person name="Lim Y.K."/>
        </authorList>
    </citation>
    <scope>NUCLEOTIDE SEQUENCE [LARGE SCALE GENOMIC DNA]</scope>
    <source>
        <strain evidence="6 7">KCOM 2505</strain>
    </source>
</reference>
<dbReference type="SUPFAM" id="SSF103473">
    <property type="entry name" value="MFS general substrate transporter"/>
    <property type="match status" value="1"/>
</dbReference>
<evidence type="ECO:0000256" key="4">
    <source>
        <dbReference type="SAM" id="Phobius"/>
    </source>
</evidence>
<dbReference type="PANTHER" id="PTHR23534:SF1">
    <property type="entry name" value="MAJOR FACILITATOR SUPERFAMILY PROTEIN"/>
    <property type="match status" value="1"/>
</dbReference>
<dbReference type="Proteomes" id="UP000270261">
    <property type="component" value="Unassembled WGS sequence"/>
</dbReference>
<keyword evidence="7" id="KW-1185">Reference proteome</keyword>
<feature type="transmembrane region" description="Helical" evidence="4">
    <location>
        <begin position="187"/>
        <end position="208"/>
    </location>
</feature>
<evidence type="ECO:0000313" key="6">
    <source>
        <dbReference type="EMBL" id="RRN45585.1"/>
    </source>
</evidence>
<dbReference type="PANTHER" id="PTHR23534">
    <property type="entry name" value="MFS PERMEASE"/>
    <property type="match status" value="1"/>
</dbReference>
<evidence type="ECO:0000256" key="2">
    <source>
        <dbReference type="ARBA" id="ARBA00022989"/>
    </source>
</evidence>
<feature type="transmembrane region" description="Helical" evidence="4">
    <location>
        <begin position="449"/>
        <end position="472"/>
    </location>
</feature>
<evidence type="ECO:0000313" key="7">
    <source>
        <dbReference type="Proteomes" id="UP000270261"/>
    </source>
</evidence>
<name>A0A426FSB4_9BURK</name>
<keyword evidence="3 4" id="KW-0472">Membrane</keyword>
<evidence type="ECO:0000256" key="3">
    <source>
        <dbReference type="ARBA" id="ARBA00023136"/>
    </source>
</evidence>
<dbReference type="Gene3D" id="1.20.1250.20">
    <property type="entry name" value="MFS general substrate transporter like domains"/>
    <property type="match status" value="1"/>
</dbReference>
<feature type="transmembrane region" description="Helical" evidence="4">
    <location>
        <begin position="352"/>
        <end position="380"/>
    </location>
</feature>
<gene>
    <name evidence="6" type="ORF">EHV23_05295</name>
</gene>
<feature type="transmembrane region" description="Helical" evidence="4">
    <location>
        <begin position="220"/>
        <end position="238"/>
    </location>
</feature>
<dbReference type="Pfam" id="PF07690">
    <property type="entry name" value="MFS_1"/>
    <property type="match status" value="1"/>
</dbReference>
<keyword evidence="2 4" id="KW-1133">Transmembrane helix</keyword>
<feature type="transmembrane region" description="Helical" evidence="4">
    <location>
        <begin position="244"/>
        <end position="268"/>
    </location>
</feature>
<dbReference type="InterPro" id="IPR020846">
    <property type="entry name" value="MFS_dom"/>
</dbReference>
<dbReference type="GO" id="GO:0022857">
    <property type="term" value="F:transmembrane transporter activity"/>
    <property type="evidence" value="ECO:0007669"/>
    <property type="project" value="InterPro"/>
</dbReference>
<dbReference type="InterPro" id="IPR011701">
    <property type="entry name" value="MFS"/>
</dbReference>
<dbReference type="InterPro" id="IPR036259">
    <property type="entry name" value="MFS_trans_sf"/>
</dbReference>
<sequence length="545" mass="57761">MLGRSSALPFAANSAAVADKWRLLAHPDPGPKALADFCRGSQALHYCADAHCTGPPGPVRNPFLLPDRAAVFSAEAGQLSLRVYGRPCVAGQFSGVLSSDRGREPGPTACTFWPALPALPVFSSNPSRIRGHRPHGLPSLRLYMSMNKEKLPFKTWLYFLGQSITMISMVMAVSMAALAGTSLAPQAWMATIPFGFQYLTLMVVAYPAARLMARLGRKKVFLMAAVPLMLAGVAGYIAMQERSFVLLIFAHMMLGAFISCGNFNRFAATDGVPPALKPRAISLVVAGGVIAAVAGPYLSSTLREVEGLQMFAASYAAFLPMGVLSFIINLLAPADAPATGSAPHARGFFGSLQLVVSNPMVLLAVLSAALGHAIMSLLMVQSSLQMSCLNIPFASASTALQWHVLAMFMPSFFTGRIIQAIGMRSIIYGGIGLLIASCIINVYGHSYGVLTFGLIILGLGWSFCYVGGAALLTRVTEHMHGNVEIQGINDQIIAVMATLTAFTASMLMAWPGWSGTNLISIAVCVGLGVLAVRAFRREGQEGTPA</sequence>
<protein>
    <submittedName>
        <fullName evidence="6">MFS transporter</fullName>
    </submittedName>
</protein>
<feature type="domain" description="Major facilitator superfamily (MFS) profile" evidence="5">
    <location>
        <begin position="352"/>
        <end position="545"/>
    </location>
</feature>
<evidence type="ECO:0000256" key="1">
    <source>
        <dbReference type="ARBA" id="ARBA00022692"/>
    </source>
</evidence>
<feature type="transmembrane region" description="Helical" evidence="4">
    <location>
        <begin position="425"/>
        <end position="443"/>
    </location>
</feature>
<feature type="transmembrane region" description="Helical" evidence="4">
    <location>
        <begin position="280"/>
        <end position="298"/>
    </location>
</feature>
<evidence type="ECO:0000259" key="5">
    <source>
        <dbReference type="PROSITE" id="PS50850"/>
    </source>
</evidence>
<feature type="transmembrane region" description="Helical" evidence="4">
    <location>
        <begin position="156"/>
        <end position="181"/>
    </location>
</feature>
<feature type="transmembrane region" description="Helical" evidence="4">
    <location>
        <begin position="310"/>
        <end position="332"/>
    </location>
</feature>
<keyword evidence="1 4" id="KW-0812">Transmembrane</keyword>
<feature type="transmembrane region" description="Helical" evidence="4">
    <location>
        <begin position="492"/>
        <end position="510"/>
    </location>
</feature>
<feature type="transmembrane region" description="Helical" evidence="4">
    <location>
        <begin position="400"/>
        <end position="418"/>
    </location>
</feature>
<accession>A0A426FSB4</accession>